<dbReference type="Proteomes" id="UP000193920">
    <property type="component" value="Unassembled WGS sequence"/>
</dbReference>
<evidence type="ECO:0000259" key="2">
    <source>
        <dbReference type="Pfam" id="PF24082"/>
    </source>
</evidence>
<feature type="compositionally biased region" description="Basic and acidic residues" evidence="1">
    <location>
        <begin position="349"/>
        <end position="368"/>
    </location>
</feature>
<organism evidence="3 4">
    <name type="scientific">Neocallimastix californiae</name>
    <dbReference type="NCBI Taxonomy" id="1754190"/>
    <lineage>
        <taxon>Eukaryota</taxon>
        <taxon>Fungi</taxon>
        <taxon>Fungi incertae sedis</taxon>
        <taxon>Chytridiomycota</taxon>
        <taxon>Chytridiomycota incertae sedis</taxon>
        <taxon>Neocallimastigomycetes</taxon>
        <taxon>Neocallimastigales</taxon>
        <taxon>Neocallimastigaceae</taxon>
        <taxon>Neocallimastix</taxon>
    </lineage>
</organism>
<protein>
    <recommendedName>
        <fullName evidence="2">SPEF2 C-terminal domain-containing protein</fullName>
    </recommendedName>
</protein>
<dbReference type="PANTHER" id="PTHR14919:SF0">
    <property type="entry name" value="SPERM FLAGELLAR PROTEIN 2"/>
    <property type="match status" value="1"/>
</dbReference>
<accession>A0A1Y2A7K3</accession>
<dbReference type="InterPro" id="IPR011992">
    <property type="entry name" value="EF-hand-dom_pair"/>
</dbReference>
<evidence type="ECO:0000313" key="3">
    <source>
        <dbReference type="EMBL" id="ORY18454.1"/>
    </source>
</evidence>
<evidence type="ECO:0000256" key="1">
    <source>
        <dbReference type="SAM" id="MobiDB-lite"/>
    </source>
</evidence>
<reference evidence="3 4" key="1">
    <citation type="submission" date="2016-08" db="EMBL/GenBank/DDBJ databases">
        <title>A Parts List for Fungal Cellulosomes Revealed by Comparative Genomics.</title>
        <authorList>
            <consortium name="DOE Joint Genome Institute"/>
            <person name="Haitjema C.H."/>
            <person name="Gilmore S.P."/>
            <person name="Henske J.K."/>
            <person name="Solomon K.V."/>
            <person name="De Groot R."/>
            <person name="Kuo A."/>
            <person name="Mondo S.J."/>
            <person name="Salamov A.A."/>
            <person name="Labutti K."/>
            <person name="Zhao Z."/>
            <person name="Chiniquy J."/>
            <person name="Barry K."/>
            <person name="Brewer H.M."/>
            <person name="Purvine S.O."/>
            <person name="Wright A.T."/>
            <person name="Boxma B."/>
            <person name="Van Alen T."/>
            <person name="Hackstein J.H."/>
            <person name="Baker S.E."/>
            <person name="Grigoriev I.V."/>
            <person name="O'Malley M.A."/>
        </authorList>
    </citation>
    <scope>NUCLEOTIDE SEQUENCE [LARGE SCALE GENOMIC DNA]</scope>
    <source>
        <strain evidence="3 4">G1</strain>
    </source>
</reference>
<dbReference type="Pfam" id="PF24082">
    <property type="entry name" value="SPEF2_C"/>
    <property type="match status" value="1"/>
</dbReference>
<feature type="domain" description="SPEF2 C-terminal" evidence="2">
    <location>
        <begin position="824"/>
        <end position="934"/>
    </location>
</feature>
<dbReference type="OrthoDB" id="62528at2759"/>
<dbReference type="STRING" id="1754190.A0A1Y2A7K3"/>
<dbReference type="Gene3D" id="3.40.50.300">
    <property type="entry name" value="P-loop containing nucleotide triphosphate hydrolases"/>
    <property type="match status" value="1"/>
</dbReference>
<comment type="caution">
    <text evidence="3">The sequence shown here is derived from an EMBL/GenBank/DDBJ whole genome shotgun (WGS) entry which is preliminary data.</text>
</comment>
<name>A0A1Y2A7K3_9FUNG</name>
<evidence type="ECO:0000313" key="4">
    <source>
        <dbReference type="Proteomes" id="UP000193920"/>
    </source>
</evidence>
<dbReference type="InterPro" id="IPR027417">
    <property type="entry name" value="P-loop_NTPase"/>
</dbReference>
<feature type="region of interest" description="Disordered" evidence="1">
    <location>
        <begin position="600"/>
        <end position="623"/>
    </location>
</feature>
<sequence length="1024" mass="119256">MYDSLNQIIDNLTEITKASDNLFEMMELPKVPITISIIGKRYSGKMTLANHLGSMYNLVVLSLEDMIKDAVRATTTDIKPSNEDTNENNITFKAKKGTLTRAQIYSEIQTKISEGGYPGDELLVQLVIDSINRVNTNAKYPDCKGGWVLVNFPQNREQAALLEKELTGYEEPKKAKQSLQKRKSLSNIKIPIPSKKASATIERGFETKEGKLKSGLDLVLLMNADDEAVLKRKTGSKIDTFTGKMYHLEYNPPPENEPEIFERLVPFTDEDDNVHNQNQNILADGFDGQVDSIKDFYNRFKNIYEIDGSKTLRENVESVQFWFNEMINEKEKEEEEKKLEESKGDLDLQKEKKKKEEQENLEKIHEESITDNDLEAYSTQEQNKNIPKDDDKKRNNRSRTLSTREKDLKHKNNSASTITIKTPKVAWASIEVNYIETLKFIFRSLRREQNTLTRYFYNTKVNFKKFLDRPNNKQNIVTAFKEEYNQIDNNLRCNDQAKEVLHQRTYDLRDKLWEICDKRKEEAEQERKEIIEDRWIEDHLKLVINIYVTIMQVESDYTIGINQLVHDYYIDPNGPIKFLINRINSIDKKQPGLTKSLKEINQTSETNKPDSHDSKNNGNNQNNTCNLLNLSSISGSLCNSVLLKESSEHNSFLQNSDGVPYERYIDDAYNLAYSRNEFKDVEVINKEEKDKDLQNTPTETKKEDDKEEIPKDYIDFIQLLQTAYHLNLERVQTKAKDHIENLKKKGTDVFNLLDEWITKRYQIEIKAVNELIILIEHAIEHEELLPDKLIFEDEDFKAKCDQFTNITDILPPSINPVEQLLSEKFTIAQLLNICKMFNECSNTGIISREEFINCFMKLTALSTDMEDLPDDYANNEANQINQITDLLDPFNTGYINWKKFIMNQAGVLPVPNIEYITNLKQLYKNLPSYQNGKIYNYGLYTDENCTEKETDISYPKELFKEIFEDLNITPEEKVSFKQVMEIAERNYPLLLTCPFYQLEVFNISLPLLRRLNSNKINIFKFDNN</sequence>
<proteinExistence type="predicted"/>
<dbReference type="AlphaFoldDB" id="A0A1Y2A7K3"/>
<keyword evidence="4" id="KW-1185">Reference proteome</keyword>
<feature type="region of interest" description="Disordered" evidence="1">
    <location>
        <begin position="349"/>
        <end position="411"/>
    </location>
</feature>
<dbReference type="InterPro" id="IPR052634">
    <property type="entry name" value="Sperm_flagellar-bone_growth"/>
</dbReference>
<dbReference type="PANTHER" id="PTHR14919">
    <property type="entry name" value="KPL2-RELATED"/>
    <property type="match status" value="1"/>
</dbReference>
<dbReference type="SUPFAM" id="SSF52540">
    <property type="entry name" value="P-loop containing nucleoside triphosphate hydrolases"/>
    <property type="match status" value="1"/>
</dbReference>
<dbReference type="SUPFAM" id="SSF47473">
    <property type="entry name" value="EF-hand"/>
    <property type="match status" value="1"/>
</dbReference>
<gene>
    <name evidence="3" type="ORF">LY90DRAFT_517427</name>
</gene>
<dbReference type="InterPro" id="IPR056199">
    <property type="entry name" value="SPEF2_C"/>
</dbReference>
<dbReference type="EMBL" id="MCOG01000319">
    <property type="protein sequence ID" value="ORY18454.1"/>
    <property type="molecule type" value="Genomic_DNA"/>
</dbReference>